<keyword evidence="2 6" id="KW-0678">Repressor</keyword>
<evidence type="ECO:0000256" key="2">
    <source>
        <dbReference type="ARBA" id="ARBA00022491"/>
    </source>
</evidence>
<dbReference type="AlphaFoldDB" id="A0A4S8KEE9"/>
<keyword evidence="3 6" id="KW-0805">Transcription regulation</keyword>
<comment type="function">
    <text evidence="6">Transcriptional repressor that regulates multiple aspects of plant growth and development.</text>
</comment>
<dbReference type="PANTHER" id="PTHR33057:SF70">
    <property type="entry name" value="TRANSCRIPTION REPRESSOR-RELATED"/>
    <property type="match status" value="1"/>
</dbReference>
<dbReference type="Proteomes" id="UP000317650">
    <property type="component" value="Chromosome 4"/>
</dbReference>
<evidence type="ECO:0000256" key="1">
    <source>
        <dbReference type="ARBA" id="ARBA00004123"/>
    </source>
</evidence>
<keyword evidence="5 6" id="KW-0539">Nucleus</keyword>
<accession>A0A4S8KEE9</accession>
<evidence type="ECO:0000256" key="5">
    <source>
        <dbReference type="ARBA" id="ARBA00023242"/>
    </source>
</evidence>
<dbReference type="NCBIfam" id="TIGR01568">
    <property type="entry name" value="A_thal_3678"/>
    <property type="match status" value="1"/>
</dbReference>
<sequence length="356" mass="39883">MSSSSTSAEHDEDLPRGPISSKRFFFSPHATKSIMEEAKPELGTRKVLALGNTLSMNDAFYDESIAMTMSSEDPYQDFRASMEEMVVAHEPKEWDSLQELPNWGGRRRRRLYSGINSPHTAIDLYQKRGKMSTSATQKRSSSGSFLGLGCGCKDSKSVSVSVSSSSVDAKSVTPAPLTRRARELSSADTMTLSSPSTFSYGEEEVKMESSASTPSLFGLLRQLNELEQDVTSWGRCTLPPPAHIKEGEKKRLHQRSGSEGGGRKVEESVAVVKETKDPLGEFRRSMLQMIIDKEIVDGEELRELLRRFLALNSPRHHDTILRAFAEIWEEVFAGYETTPDLLHHRNRTRLPVPRHF</sequence>
<evidence type="ECO:0000256" key="4">
    <source>
        <dbReference type="ARBA" id="ARBA00023163"/>
    </source>
</evidence>
<gene>
    <name evidence="9" type="ORF">C4D60_Mb04t24220</name>
</gene>
<evidence type="ECO:0000256" key="3">
    <source>
        <dbReference type="ARBA" id="ARBA00023015"/>
    </source>
</evidence>
<feature type="region of interest" description="Disordered" evidence="7">
    <location>
        <begin position="238"/>
        <end position="266"/>
    </location>
</feature>
<dbReference type="PROSITE" id="PS51754">
    <property type="entry name" value="OVATE"/>
    <property type="match status" value="1"/>
</dbReference>
<evidence type="ECO:0000313" key="9">
    <source>
        <dbReference type="EMBL" id="THU73567.1"/>
    </source>
</evidence>
<evidence type="ECO:0000313" key="10">
    <source>
        <dbReference type="Proteomes" id="UP000317650"/>
    </source>
</evidence>
<evidence type="ECO:0000256" key="6">
    <source>
        <dbReference type="RuleBase" id="RU367028"/>
    </source>
</evidence>
<feature type="region of interest" description="Disordered" evidence="7">
    <location>
        <begin position="1"/>
        <end position="23"/>
    </location>
</feature>
<dbReference type="InterPro" id="IPR006458">
    <property type="entry name" value="Ovate_C"/>
</dbReference>
<feature type="domain" description="OVATE" evidence="8">
    <location>
        <begin position="271"/>
        <end position="330"/>
    </location>
</feature>
<name>A0A4S8KEE9_MUSBA</name>
<dbReference type="EMBL" id="PYDT01000001">
    <property type="protein sequence ID" value="THU73567.1"/>
    <property type="molecule type" value="Genomic_DNA"/>
</dbReference>
<dbReference type="Pfam" id="PF04844">
    <property type="entry name" value="Ovate"/>
    <property type="match status" value="2"/>
</dbReference>
<comment type="caution">
    <text evidence="9">The sequence shown here is derived from an EMBL/GenBank/DDBJ whole genome shotgun (WGS) entry which is preliminary data.</text>
</comment>
<dbReference type="PANTHER" id="PTHR33057">
    <property type="entry name" value="TRANSCRIPTION REPRESSOR OFP7-RELATED"/>
    <property type="match status" value="1"/>
</dbReference>
<keyword evidence="4 6" id="KW-0804">Transcription</keyword>
<evidence type="ECO:0000259" key="8">
    <source>
        <dbReference type="PROSITE" id="PS51754"/>
    </source>
</evidence>
<proteinExistence type="predicted"/>
<keyword evidence="10" id="KW-1185">Reference proteome</keyword>
<organism evidence="9 10">
    <name type="scientific">Musa balbisiana</name>
    <name type="common">Banana</name>
    <dbReference type="NCBI Taxonomy" id="52838"/>
    <lineage>
        <taxon>Eukaryota</taxon>
        <taxon>Viridiplantae</taxon>
        <taxon>Streptophyta</taxon>
        <taxon>Embryophyta</taxon>
        <taxon>Tracheophyta</taxon>
        <taxon>Spermatophyta</taxon>
        <taxon>Magnoliopsida</taxon>
        <taxon>Liliopsida</taxon>
        <taxon>Zingiberales</taxon>
        <taxon>Musaceae</taxon>
        <taxon>Musa</taxon>
    </lineage>
</organism>
<reference evidence="9 10" key="1">
    <citation type="journal article" date="2019" name="Nat. Plants">
        <title>Genome sequencing of Musa balbisiana reveals subgenome evolution and function divergence in polyploid bananas.</title>
        <authorList>
            <person name="Yao X."/>
        </authorList>
    </citation>
    <scope>NUCLEOTIDE SEQUENCE [LARGE SCALE GENOMIC DNA]</scope>
    <source>
        <strain evidence="10">cv. DH-PKW</strain>
        <tissue evidence="9">Leaves</tissue>
    </source>
</reference>
<evidence type="ECO:0000256" key="7">
    <source>
        <dbReference type="SAM" id="MobiDB-lite"/>
    </source>
</evidence>
<protein>
    <recommendedName>
        <fullName evidence="6">Transcription repressor</fullName>
    </recommendedName>
    <alternativeName>
        <fullName evidence="6">Ovate family protein</fullName>
    </alternativeName>
</protein>
<dbReference type="InterPro" id="IPR038933">
    <property type="entry name" value="Ovate"/>
</dbReference>
<dbReference type="GO" id="GO:0005634">
    <property type="term" value="C:nucleus"/>
    <property type="evidence" value="ECO:0007669"/>
    <property type="project" value="UniProtKB-SubCell"/>
</dbReference>
<dbReference type="GO" id="GO:0045892">
    <property type="term" value="P:negative regulation of DNA-templated transcription"/>
    <property type="evidence" value="ECO:0007669"/>
    <property type="project" value="UniProtKB-UniRule"/>
</dbReference>
<comment type="subcellular location">
    <subcellularLocation>
        <location evidence="1 6">Nucleus</location>
    </subcellularLocation>
</comment>